<keyword evidence="12" id="KW-1185">Reference proteome</keyword>
<organism evidence="11 12">
    <name type="scientific">Bordetella genomosp. 8</name>
    <dbReference type="NCBI Taxonomy" id="1416806"/>
    <lineage>
        <taxon>Bacteria</taxon>
        <taxon>Pseudomonadati</taxon>
        <taxon>Pseudomonadota</taxon>
        <taxon>Betaproteobacteria</taxon>
        <taxon>Burkholderiales</taxon>
        <taxon>Alcaligenaceae</taxon>
        <taxon>Bordetella</taxon>
    </lineage>
</organism>
<dbReference type="Gene3D" id="3.90.226.10">
    <property type="entry name" value="2-enoyl-CoA Hydratase, Chain A, domain 1"/>
    <property type="match status" value="1"/>
</dbReference>
<evidence type="ECO:0000313" key="12">
    <source>
        <dbReference type="Proteomes" id="UP000194151"/>
    </source>
</evidence>
<sequence length="834" mass="89955">MTLVGDIPSVSRSGANGHNDLQGDGPARIRRIAVLGAGVMGAQIAAHCVNAGVPVVLFDLPVDGGDRSAVARKAIAGLQRLNPAPLALPELAAHIEPANYDEHLARLRECDLVIEAIAERLDWKRDLYQRVAPALAPHAILATNTSGLSIAALAETLPRDLRPRFCGVHFFNPPRYMPLVELIPAADTESRLLDRLETFLVSDLGKRVVRAKDTPNFIGNRIGVFGILAAMIEADRHGLSYDVVDELTGARLGRAKSGTFRTADVVGLDTLAHVIRTMQTGLPDDPFRAAFATPPVLTALLDQGALGQKSGAGFYRKDGKAILRLDPASRQYVPADGTVDASVAAALAERDPARRLRALRESTHPQGKFLWALLRDTFHYAAVHLADIAHTARDVDFAMRWGFGHAQGPFEVWQAAGWTTVAQWIQEDIDNGLALSAAPLPDWVLGGLVVQDGGVHTGTRRTGGEQPDGASWNPHEGVFQPRRDLPVYRRQLAPPRLVGEPDQAPGRTVFENEAIRLWTLVEGHGYRDVLIASFKTKMHTISPAVTQGLLHAVDLAEARYRGLVVWQDRPPFSAGADLQAMLPAFMQGGPAAIEPLERDLQRVAQRFRHALVPTVVAMAGLALGGGCEIAVHAAARVAHLETYIGLVEIGVGLVPGAGGLAYCARRAAEQRAATAPDMPLLPFLQKFAEAVATAKVSRSALEARQIGYLRESDPIVMHEDEVLYAAIRHAAALADTGWRPPLDAPFPVAGADGAATLSAQLVNLRDGGFISEYDYELARSVAHVICGGDVDPGTLVDEEWMLALERRAFLRLLGNPRTHERIMGMLKTGKPVRN</sequence>
<dbReference type="KEGG" id="bgv:CAL12_27040"/>
<evidence type="ECO:0000313" key="11">
    <source>
        <dbReference type="EMBL" id="ARP84111.1"/>
    </source>
</evidence>
<dbReference type="EMBL" id="CP021108">
    <property type="protein sequence ID" value="ARP84111.1"/>
    <property type="molecule type" value="Genomic_DNA"/>
</dbReference>
<dbReference type="InterPro" id="IPR029045">
    <property type="entry name" value="ClpP/crotonase-like_dom_sf"/>
</dbReference>
<evidence type="ECO:0000256" key="2">
    <source>
        <dbReference type="ARBA" id="ARBA00022832"/>
    </source>
</evidence>
<evidence type="ECO:0000256" key="1">
    <source>
        <dbReference type="ARBA" id="ARBA00005005"/>
    </source>
</evidence>
<feature type="domain" description="3-hydroxyacyl-CoA dehydrogenase C-terminal" evidence="9">
    <location>
        <begin position="217"/>
        <end position="316"/>
    </location>
</feature>
<dbReference type="GO" id="GO:0070403">
    <property type="term" value="F:NAD+ binding"/>
    <property type="evidence" value="ECO:0007669"/>
    <property type="project" value="InterPro"/>
</dbReference>
<dbReference type="Pfam" id="PF02737">
    <property type="entry name" value="3HCDH_N"/>
    <property type="match status" value="1"/>
</dbReference>
<comment type="catalytic activity">
    <reaction evidence="7">
        <text>a (3S)-3-hydroxyacyl-CoA + NAD(+) = a 3-oxoacyl-CoA + NADH + H(+)</text>
        <dbReference type="Rhea" id="RHEA:22432"/>
        <dbReference type="ChEBI" id="CHEBI:15378"/>
        <dbReference type="ChEBI" id="CHEBI:57318"/>
        <dbReference type="ChEBI" id="CHEBI:57540"/>
        <dbReference type="ChEBI" id="CHEBI:57945"/>
        <dbReference type="ChEBI" id="CHEBI:90726"/>
        <dbReference type="EC" id="1.1.1.35"/>
    </reaction>
</comment>
<evidence type="ECO:0000256" key="8">
    <source>
        <dbReference type="SAM" id="MobiDB-lite"/>
    </source>
</evidence>
<dbReference type="RefSeq" id="WP_086067435.1">
    <property type="nucleotide sequence ID" value="NZ_CP021108.1"/>
</dbReference>
<dbReference type="InterPro" id="IPR001753">
    <property type="entry name" value="Enoyl-CoA_hydra/iso"/>
</dbReference>
<dbReference type="SUPFAM" id="SSF52096">
    <property type="entry name" value="ClpP/crotonase"/>
    <property type="match status" value="1"/>
</dbReference>
<evidence type="ECO:0000259" key="9">
    <source>
        <dbReference type="Pfam" id="PF00725"/>
    </source>
</evidence>
<dbReference type="STRING" id="1416806.CAL12_27040"/>
<evidence type="ECO:0000256" key="6">
    <source>
        <dbReference type="ARBA" id="ARBA00023098"/>
    </source>
</evidence>
<evidence type="ECO:0000259" key="10">
    <source>
        <dbReference type="Pfam" id="PF02737"/>
    </source>
</evidence>
<dbReference type="SUPFAM" id="SSF48179">
    <property type="entry name" value="6-phosphogluconate dehydrogenase C-terminal domain-like"/>
    <property type="match status" value="2"/>
</dbReference>
<evidence type="ECO:0000256" key="4">
    <source>
        <dbReference type="ARBA" id="ARBA00023002"/>
    </source>
</evidence>
<evidence type="ECO:0000256" key="5">
    <source>
        <dbReference type="ARBA" id="ARBA00023027"/>
    </source>
</evidence>
<dbReference type="UniPathway" id="UPA00659"/>
<dbReference type="GO" id="GO:0006635">
    <property type="term" value="P:fatty acid beta-oxidation"/>
    <property type="evidence" value="ECO:0007669"/>
    <property type="project" value="UniProtKB-UniPathway"/>
</dbReference>
<evidence type="ECO:0000256" key="3">
    <source>
        <dbReference type="ARBA" id="ARBA00022963"/>
    </source>
</evidence>
<keyword evidence="4" id="KW-0560">Oxidoreductase</keyword>
<evidence type="ECO:0000256" key="7">
    <source>
        <dbReference type="ARBA" id="ARBA00049556"/>
    </source>
</evidence>
<dbReference type="PANTHER" id="PTHR48075:SF7">
    <property type="entry name" value="3-HYDROXYACYL-COA DEHYDROGENASE-RELATED"/>
    <property type="match status" value="1"/>
</dbReference>
<dbReference type="PANTHER" id="PTHR48075">
    <property type="entry name" value="3-HYDROXYACYL-COA DEHYDROGENASE FAMILY PROTEIN"/>
    <property type="match status" value="1"/>
</dbReference>
<dbReference type="InterPro" id="IPR006176">
    <property type="entry name" value="3-OHacyl-CoA_DH_NAD-bd"/>
</dbReference>
<dbReference type="Gene3D" id="3.40.50.720">
    <property type="entry name" value="NAD(P)-binding Rossmann-like Domain"/>
    <property type="match status" value="1"/>
</dbReference>
<dbReference type="SUPFAM" id="SSF51735">
    <property type="entry name" value="NAD(P)-binding Rossmann-fold domains"/>
    <property type="match status" value="1"/>
</dbReference>
<dbReference type="GO" id="GO:0003857">
    <property type="term" value="F:(3S)-3-hydroxyacyl-CoA dehydrogenase (NAD+) activity"/>
    <property type="evidence" value="ECO:0007669"/>
    <property type="project" value="UniProtKB-EC"/>
</dbReference>
<proteinExistence type="predicted"/>
<dbReference type="InterPro" id="IPR008927">
    <property type="entry name" value="6-PGluconate_DH-like_C_sf"/>
</dbReference>
<dbReference type="Pfam" id="PF00725">
    <property type="entry name" value="3HCDH"/>
    <property type="match status" value="1"/>
</dbReference>
<dbReference type="Proteomes" id="UP000194151">
    <property type="component" value="Chromosome"/>
</dbReference>
<keyword evidence="3" id="KW-0442">Lipid degradation</keyword>
<comment type="pathway">
    <text evidence="1">Lipid metabolism; fatty acid beta-oxidation.</text>
</comment>
<protein>
    <submittedName>
        <fullName evidence="11">3-hydroxyacyl-CoA dehydrogenase</fullName>
    </submittedName>
</protein>
<keyword evidence="5" id="KW-0520">NAD</keyword>
<accession>A0A1W6YSX4</accession>
<dbReference type="InterPro" id="IPR036291">
    <property type="entry name" value="NAD(P)-bd_dom_sf"/>
</dbReference>
<gene>
    <name evidence="11" type="ORF">CAL12_27040</name>
</gene>
<dbReference type="InterPro" id="IPR006108">
    <property type="entry name" value="3HC_DH_C"/>
</dbReference>
<dbReference type="Gene3D" id="1.10.1040.50">
    <property type="match status" value="1"/>
</dbReference>
<keyword evidence="2" id="KW-0276">Fatty acid metabolism</keyword>
<dbReference type="CDD" id="cd06558">
    <property type="entry name" value="crotonase-like"/>
    <property type="match status" value="1"/>
</dbReference>
<dbReference type="OrthoDB" id="5287258at2"/>
<name>A0A1W6YSX4_9BORD</name>
<dbReference type="AlphaFoldDB" id="A0A1W6YSX4"/>
<dbReference type="Pfam" id="PF00378">
    <property type="entry name" value="ECH_1"/>
    <property type="match status" value="1"/>
</dbReference>
<keyword evidence="6" id="KW-0443">Lipid metabolism</keyword>
<reference evidence="11 12" key="1">
    <citation type="submission" date="2017-05" db="EMBL/GenBank/DDBJ databases">
        <title>Complete and WGS of Bordetella genogroups.</title>
        <authorList>
            <person name="Spilker T."/>
            <person name="LiPuma J."/>
        </authorList>
    </citation>
    <scope>NUCLEOTIDE SEQUENCE [LARGE SCALE GENOMIC DNA]</scope>
    <source>
        <strain evidence="11 12">AU19157</strain>
    </source>
</reference>
<feature type="domain" description="3-hydroxyacyl-CoA dehydrogenase NAD binding" evidence="10">
    <location>
        <begin position="32"/>
        <end position="214"/>
    </location>
</feature>
<feature type="region of interest" description="Disordered" evidence="8">
    <location>
        <begin position="1"/>
        <end position="23"/>
    </location>
</feature>